<organism evidence="1 2">
    <name type="scientific">Pedobacter hartonius</name>
    <dbReference type="NCBI Taxonomy" id="425514"/>
    <lineage>
        <taxon>Bacteria</taxon>
        <taxon>Pseudomonadati</taxon>
        <taxon>Bacteroidota</taxon>
        <taxon>Sphingobacteriia</taxon>
        <taxon>Sphingobacteriales</taxon>
        <taxon>Sphingobacteriaceae</taxon>
        <taxon>Pedobacter</taxon>
    </lineage>
</organism>
<proteinExistence type="predicted"/>
<reference evidence="1 2" key="1">
    <citation type="submission" date="2016-10" db="EMBL/GenBank/DDBJ databases">
        <authorList>
            <person name="de Groot N.N."/>
        </authorList>
    </citation>
    <scope>NUCLEOTIDE SEQUENCE [LARGE SCALE GENOMIC DNA]</scope>
    <source>
        <strain evidence="1 2">DSM 19033</strain>
    </source>
</reference>
<dbReference type="AlphaFoldDB" id="A0A1H4FTM7"/>
<evidence type="ECO:0000313" key="1">
    <source>
        <dbReference type="EMBL" id="SEB00180.1"/>
    </source>
</evidence>
<keyword evidence="2" id="KW-1185">Reference proteome</keyword>
<accession>A0A1H4FTM7</accession>
<gene>
    <name evidence="1" type="ORF">SAMN05443550_108102</name>
</gene>
<name>A0A1H4FTM7_9SPHI</name>
<sequence>MIAKFNIQVNLNGWLIPFHIERKQSGIFKVFYENTILGHLLVNDYSKWVYLNNVGNEKLLNPYTADRISKAIVNY</sequence>
<evidence type="ECO:0000313" key="2">
    <source>
        <dbReference type="Proteomes" id="UP000198850"/>
    </source>
</evidence>
<dbReference type="RefSeq" id="WP_090557938.1">
    <property type="nucleotide sequence ID" value="NZ_FNRA01000008.1"/>
</dbReference>
<dbReference type="EMBL" id="FNRA01000008">
    <property type="protein sequence ID" value="SEB00180.1"/>
    <property type="molecule type" value="Genomic_DNA"/>
</dbReference>
<protein>
    <submittedName>
        <fullName evidence="1">Uncharacterized protein</fullName>
    </submittedName>
</protein>
<dbReference type="OrthoDB" id="771257at2"/>
<dbReference type="Proteomes" id="UP000198850">
    <property type="component" value="Unassembled WGS sequence"/>
</dbReference>